<protein>
    <recommendedName>
        <fullName evidence="1">WSC domain-containing protein</fullName>
    </recommendedName>
</protein>
<dbReference type="Pfam" id="PF01822">
    <property type="entry name" value="WSC"/>
    <property type="match status" value="1"/>
</dbReference>
<organism evidence="2 3">
    <name type="scientific">Macrostomum lignano</name>
    <dbReference type="NCBI Taxonomy" id="282301"/>
    <lineage>
        <taxon>Eukaryota</taxon>
        <taxon>Metazoa</taxon>
        <taxon>Spiralia</taxon>
        <taxon>Lophotrochozoa</taxon>
        <taxon>Platyhelminthes</taxon>
        <taxon>Rhabditophora</taxon>
        <taxon>Macrostomorpha</taxon>
        <taxon>Macrostomida</taxon>
        <taxon>Macrostomidae</taxon>
        <taxon>Macrostomum</taxon>
    </lineage>
</organism>
<dbReference type="OrthoDB" id="6141537at2759"/>
<feature type="domain" description="WSC" evidence="1">
    <location>
        <begin position="1"/>
        <end position="69"/>
    </location>
</feature>
<dbReference type="InterPro" id="IPR002889">
    <property type="entry name" value="WSC_carb-bd"/>
</dbReference>
<sequence>MMNQETCATACMKWSYKYFGLANGDRCYCGNEIVTAFKLNKTYCYWQCKNAEFGQKCGGRIGMEIFDLVPVPKNNSGKTA</sequence>
<accession>A0A267GYX1</accession>
<name>A0A267GYX1_9PLAT</name>
<comment type="caution">
    <text evidence="2">The sequence shown here is derived from an EMBL/GenBank/DDBJ whole genome shotgun (WGS) entry which is preliminary data.</text>
</comment>
<keyword evidence="3" id="KW-1185">Reference proteome</keyword>
<evidence type="ECO:0000259" key="1">
    <source>
        <dbReference type="PROSITE" id="PS51212"/>
    </source>
</evidence>
<reference evidence="2 3" key="1">
    <citation type="submission" date="2017-06" db="EMBL/GenBank/DDBJ databases">
        <title>A platform for efficient transgenesis in Macrostomum lignano, a flatworm model organism for stem cell research.</title>
        <authorList>
            <person name="Berezikov E."/>
        </authorList>
    </citation>
    <scope>NUCLEOTIDE SEQUENCE [LARGE SCALE GENOMIC DNA]</scope>
    <source>
        <strain evidence="2">DV1</strain>
        <tissue evidence="2">Whole organism</tissue>
    </source>
</reference>
<proteinExistence type="predicted"/>
<gene>
    <name evidence="2" type="ORF">BOX15_Mlig028911g1</name>
</gene>
<dbReference type="AlphaFoldDB" id="A0A267GYX1"/>
<dbReference type="Proteomes" id="UP000215902">
    <property type="component" value="Unassembled WGS sequence"/>
</dbReference>
<dbReference type="EMBL" id="NIVC01000093">
    <property type="protein sequence ID" value="PAA91226.1"/>
    <property type="molecule type" value="Genomic_DNA"/>
</dbReference>
<evidence type="ECO:0000313" key="2">
    <source>
        <dbReference type="EMBL" id="PAA91226.1"/>
    </source>
</evidence>
<evidence type="ECO:0000313" key="3">
    <source>
        <dbReference type="Proteomes" id="UP000215902"/>
    </source>
</evidence>
<dbReference type="PROSITE" id="PS51212">
    <property type="entry name" value="WSC"/>
    <property type="match status" value="1"/>
</dbReference>